<comment type="caution">
    <text evidence="3">The sequence shown here is derived from an EMBL/GenBank/DDBJ whole genome shotgun (WGS) entry which is preliminary data.</text>
</comment>
<dbReference type="GO" id="GO:0000160">
    <property type="term" value="P:phosphorelay signal transduction system"/>
    <property type="evidence" value="ECO:0007669"/>
    <property type="project" value="InterPro"/>
</dbReference>
<dbReference type="CDD" id="cd17557">
    <property type="entry name" value="REC_Rcp-like"/>
    <property type="match status" value="1"/>
</dbReference>
<evidence type="ECO:0000313" key="4">
    <source>
        <dbReference type="Proteomes" id="UP000652231"/>
    </source>
</evidence>
<name>A0A8J2V8P0_9FLAO</name>
<dbReference type="AlphaFoldDB" id="A0A8J2V8P0"/>
<dbReference type="PANTHER" id="PTHR44520:SF2">
    <property type="entry name" value="RESPONSE REGULATOR RCP1"/>
    <property type="match status" value="1"/>
</dbReference>
<dbReference type="Gene3D" id="3.40.50.2300">
    <property type="match status" value="1"/>
</dbReference>
<organism evidence="3 4">
    <name type="scientific">Planktosalinus lacus</name>
    <dbReference type="NCBI Taxonomy" id="1526573"/>
    <lineage>
        <taxon>Bacteria</taxon>
        <taxon>Pseudomonadati</taxon>
        <taxon>Bacteroidota</taxon>
        <taxon>Flavobacteriia</taxon>
        <taxon>Flavobacteriales</taxon>
        <taxon>Flavobacteriaceae</taxon>
        <taxon>Planktosalinus</taxon>
    </lineage>
</organism>
<dbReference type="EMBL" id="BMGK01000002">
    <property type="protein sequence ID" value="GGD83356.1"/>
    <property type="molecule type" value="Genomic_DNA"/>
</dbReference>
<keyword evidence="1" id="KW-0597">Phosphoprotein</keyword>
<dbReference type="InterPro" id="IPR001789">
    <property type="entry name" value="Sig_transdc_resp-reg_receiver"/>
</dbReference>
<dbReference type="InterPro" id="IPR011006">
    <property type="entry name" value="CheY-like_superfamily"/>
</dbReference>
<gene>
    <name evidence="3" type="ORF">GCM10011312_04320</name>
</gene>
<feature type="modified residue" description="4-aspartylphosphate" evidence="1">
    <location>
        <position position="61"/>
    </location>
</feature>
<evidence type="ECO:0000256" key="1">
    <source>
        <dbReference type="PROSITE-ProRule" id="PRU00169"/>
    </source>
</evidence>
<reference evidence="3" key="2">
    <citation type="submission" date="2020-09" db="EMBL/GenBank/DDBJ databases">
        <authorList>
            <person name="Sun Q."/>
            <person name="Zhou Y."/>
        </authorList>
    </citation>
    <scope>NUCLEOTIDE SEQUENCE</scope>
    <source>
        <strain evidence="3">CGMCC 1.12924</strain>
    </source>
</reference>
<proteinExistence type="predicted"/>
<dbReference type="Pfam" id="PF00072">
    <property type="entry name" value="Response_reg"/>
    <property type="match status" value="1"/>
</dbReference>
<protein>
    <submittedName>
        <fullName evidence="3">Two-component system response regulator</fullName>
    </submittedName>
</protein>
<reference evidence="3" key="1">
    <citation type="journal article" date="2014" name="Int. J. Syst. Evol. Microbiol.">
        <title>Complete genome sequence of Corynebacterium casei LMG S-19264T (=DSM 44701T), isolated from a smear-ripened cheese.</title>
        <authorList>
            <consortium name="US DOE Joint Genome Institute (JGI-PGF)"/>
            <person name="Walter F."/>
            <person name="Albersmeier A."/>
            <person name="Kalinowski J."/>
            <person name="Ruckert C."/>
        </authorList>
    </citation>
    <scope>NUCLEOTIDE SEQUENCE</scope>
    <source>
        <strain evidence="3">CGMCC 1.12924</strain>
    </source>
</reference>
<keyword evidence="4" id="KW-1185">Reference proteome</keyword>
<dbReference type="RefSeq" id="WP_188439038.1">
    <property type="nucleotide sequence ID" value="NZ_BMGK01000002.1"/>
</dbReference>
<dbReference type="SMART" id="SM00448">
    <property type="entry name" value="REC"/>
    <property type="match status" value="1"/>
</dbReference>
<dbReference type="PROSITE" id="PS50110">
    <property type="entry name" value="RESPONSE_REGULATORY"/>
    <property type="match status" value="1"/>
</dbReference>
<sequence>MEKKPLHILLADDDESDRLLFMDAFAELKINTIVNTVNDGAQLMEWLNKESNRLPHLIFLDLNMPRKDGMECLKEIKRNEKLKDISIAIYSTSDNEKDIEETFRNGANVYITKPNSFNKLKKVLEKAVVTAYQYEDQSMIRQNFLLRI</sequence>
<dbReference type="SUPFAM" id="SSF52172">
    <property type="entry name" value="CheY-like"/>
    <property type="match status" value="1"/>
</dbReference>
<dbReference type="PANTHER" id="PTHR44520">
    <property type="entry name" value="RESPONSE REGULATOR RCP1-RELATED"/>
    <property type="match status" value="1"/>
</dbReference>
<feature type="domain" description="Response regulatory" evidence="2">
    <location>
        <begin position="7"/>
        <end position="128"/>
    </location>
</feature>
<dbReference type="InterPro" id="IPR052893">
    <property type="entry name" value="TCS_response_regulator"/>
</dbReference>
<evidence type="ECO:0000259" key="2">
    <source>
        <dbReference type="PROSITE" id="PS50110"/>
    </source>
</evidence>
<dbReference type="Proteomes" id="UP000652231">
    <property type="component" value="Unassembled WGS sequence"/>
</dbReference>
<evidence type="ECO:0000313" key="3">
    <source>
        <dbReference type="EMBL" id="GGD83356.1"/>
    </source>
</evidence>
<accession>A0A8J2V8P0</accession>